<gene>
    <name evidence="1" type="ORF">I7I53_06058</name>
</gene>
<reference evidence="1" key="1">
    <citation type="submission" date="2021-01" db="EMBL/GenBank/DDBJ databases">
        <title>Chromosome-level genome assembly of a human fungal pathogen reveals clustering of transcriptionally co-regulated genes.</title>
        <authorList>
            <person name="Voorhies M."/>
            <person name="Cohen S."/>
            <person name="Shea T.P."/>
            <person name="Petrus S."/>
            <person name="Munoz J.F."/>
            <person name="Poplawski S."/>
            <person name="Goldman W.E."/>
            <person name="Michael T."/>
            <person name="Cuomo C.A."/>
            <person name="Sil A."/>
            <person name="Beyhan S."/>
        </authorList>
    </citation>
    <scope>NUCLEOTIDE SEQUENCE</scope>
    <source>
        <strain evidence="1">H88</strain>
    </source>
</reference>
<evidence type="ECO:0000313" key="1">
    <source>
        <dbReference type="EMBL" id="QSS50879.1"/>
    </source>
</evidence>
<protein>
    <submittedName>
        <fullName evidence="1">Uncharacterized protein</fullName>
    </submittedName>
</protein>
<dbReference type="Proteomes" id="UP000663419">
    <property type="component" value="Chromosome 2"/>
</dbReference>
<organism evidence="1 2">
    <name type="scientific">Ajellomyces capsulatus (strain H88)</name>
    <name type="common">Darling's disease fungus</name>
    <name type="synonym">Histoplasma capsulatum</name>
    <dbReference type="NCBI Taxonomy" id="544711"/>
    <lineage>
        <taxon>Eukaryota</taxon>
        <taxon>Fungi</taxon>
        <taxon>Dikarya</taxon>
        <taxon>Ascomycota</taxon>
        <taxon>Pezizomycotina</taxon>
        <taxon>Eurotiomycetes</taxon>
        <taxon>Eurotiomycetidae</taxon>
        <taxon>Onygenales</taxon>
        <taxon>Ajellomycetaceae</taxon>
        <taxon>Histoplasma</taxon>
    </lineage>
</organism>
<proteinExistence type="predicted"/>
<accession>A0A8A1L9X3</accession>
<evidence type="ECO:0000313" key="2">
    <source>
        <dbReference type="Proteomes" id="UP000663419"/>
    </source>
</evidence>
<dbReference type="VEuPathDB" id="FungiDB:I7I53_06058"/>
<dbReference type="AlphaFoldDB" id="A0A8A1L9X3"/>
<name>A0A8A1L9X3_AJEC8</name>
<sequence length="69" mass="7805">MDQPFQITVARLPRRAYPLQAAQLSMEPPAPFFGSSFCLQNERRRLRMCIIGSMPSNHPHSFSSQTIVG</sequence>
<dbReference type="EMBL" id="CP069103">
    <property type="protein sequence ID" value="QSS50879.1"/>
    <property type="molecule type" value="Genomic_DNA"/>
</dbReference>